<evidence type="ECO:0000256" key="3">
    <source>
        <dbReference type="ARBA" id="ARBA00022692"/>
    </source>
</evidence>
<evidence type="ECO:0000313" key="15">
    <source>
        <dbReference type="EMBL" id="UXK97095.1"/>
    </source>
</evidence>
<feature type="compositionally biased region" description="Low complexity" evidence="11">
    <location>
        <begin position="529"/>
        <end position="548"/>
    </location>
</feature>
<keyword evidence="8 10" id="KW-0675">Receptor</keyword>
<dbReference type="PANTHER" id="PTHR24248:SF125">
    <property type="entry name" value="DOPAMINE D2-LIKE RECEPTOR"/>
    <property type="match status" value="1"/>
</dbReference>
<comment type="similarity">
    <text evidence="10">Belongs to the G-protein coupled receptor 1 family.</text>
</comment>
<dbReference type="GO" id="GO:0043266">
    <property type="term" value="P:regulation of potassium ion transport"/>
    <property type="evidence" value="ECO:0007669"/>
    <property type="project" value="TreeGrafter"/>
</dbReference>
<keyword evidence="9 10" id="KW-0807">Transducer</keyword>
<dbReference type="SUPFAM" id="SSF81321">
    <property type="entry name" value="Family A G protein-coupled receptor-like"/>
    <property type="match status" value="1"/>
</dbReference>
<evidence type="ECO:0000256" key="12">
    <source>
        <dbReference type="SAM" id="Phobius"/>
    </source>
</evidence>
<feature type="compositionally biased region" description="Low complexity" evidence="11">
    <location>
        <begin position="294"/>
        <end position="306"/>
    </location>
</feature>
<reference evidence="15" key="2">
    <citation type="submission" date="2021-06" db="EMBL/GenBank/DDBJ databases">
        <authorList>
            <person name="Gao X."/>
            <person name="Zhang M."/>
            <person name="Ke C."/>
        </authorList>
    </citation>
    <scope>NUCLEOTIDE SEQUENCE</scope>
</reference>
<dbReference type="PROSITE" id="PS50262">
    <property type="entry name" value="G_PROTEIN_RECEP_F1_2"/>
    <property type="match status" value="1"/>
</dbReference>
<keyword evidence="3 10" id="KW-0812">Transmembrane</keyword>
<feature type="transmembrane region" description="Helical" evidence="12">
    <location>
        <begin position="632"/>
        <end position="654"/>
    </location>
</feature>
<dbReference type="GO" id="GO:0014059">
    <property type="term" value="P:regulation of dopamine secretion"/>
    <property type="evidence" value="ECO:0007669"/>
    <property type="project" value="TreeGrafter"/>
</dbReference>
<accession>A0A5J6RQ40</accession>
<evidence type="ECO:0000313" key="14">
    <source>
        <dbReference type="EMBL" id="QEZ90772.1"/>
    </source>
</evidence>
<dbReference type="SMART" id="SM01381">
    <property type="entry name" value="7TM_GPCR_Srsx"/>
    <property type="match status" value="1"/>
</dbReference>
<dbReference type="GO" id="GO:0051481">
    <property type="term" value="P:negative regulation of cytosolic calcium ion concentration"/>
    <property type="evidence" value="ECO:0007669"/>
    <property type="project" value="TreeGrafter"/>
</dbReference>
<evidence type="ECO:0000256" key="9">
    <source>
        <dbReference type="ARBA" id="ARBA00023224"/>
    </source>
</evidence>
<dbReference type="PRINTS" id="PR00237">
    <property type="entry name" value="GPCRRHODOPSN"/>
</dbReference>
<name>A0A5J6RQ40_HALDH</name>
<keyword evidence="6 12" id="KW-0472">Membrane</keyword>
<dbReference type="GO" id="GO:0060158">
    <property type="term" value="P:phospholipase C-activating dopamine receptor signaling pathway"/>
    <property type="evidence" value="ECO:0007669"/>
    <property type="project" value="TreeGrafter"/>
</dbReference>
<feature type="transmembrane region" description="Helical" evidence="12">
    <location>
        <begin position="200"/>
        <end position="226"/>
    </location>
</feature>
<feature type="region of interest" description="Disordered" evidence="11">
    <location>
        <begin position="284"/>
        <end position="329"/>
    </location>
</feature>
<organism evidence="14">
    <name type="scientific">Haliotis discus hannai</name>
    <name type="common">Japanese abalone</name>
    <dbReference type="NCBI Taxonomy" id="42344"/>
    <lineage>
        <taxon>Eukaryota</taxon>
        <taxon>Metazoa</taxon>
        <taxon>Spiralia</taxon>
        <taxon>Lophotrochozoa</taxon>
        <taxon>Mollusca</taxon>
        <taxon>Gastropoda</taxon>
        <taxon>Vetigastropoda</taxon>
        <taxon>Lepetellida</taxon>
        <taxon>Haliotoidea</taxon>
        <taxon>Haliotidae</taxon>
        <taxon>Haliotis</taxon>
    </lineage>
</organism>
<evidence type="ECO:0000256" key="4">
    <source>
        <dbReference type="ARBA" id="ARBA00022989"/>
    </source>
</evidence>
<comment type="subcellular location">
    <subcellularLocation>
        <location evidence="1">Cell membrane</location>
        <topology evidence="1">Multi-pass membrane protein</topology>
    </subcellularLocation>
</comment>
<keyword evidence="4 12" id="KW-1133">Transmembrane helix</keyword>
<feature type="region of interest" description="Disordered" evidence="11">
    <location>
        <begin position="485"/>
        <end position="596"/>
    </location>
</feature>
<evidence type="ECO:0000256" key="10">
    <source>
        <dbReference type="RuleBase" id="RU000688"/>
    </source>
</evidence>
<dbReference type="PROSITE" id="PS00237">
    <property type="entry name" value="G_PROTEIN_RECEP_F1_1"/>
    <property type="match status" value="1"/>
</dbReference>
<dbReference type="AlphaFoldDB" id="A0A5J6RQ40"/>
<feature type="transmembrane region" description="Helical" evidence="12">
    <location>
        <begin position="666"/>
        <end position="690"/>
    </location>
</feature>
<dbReference type="FunFam" id="1.20.1070.10:FF:000523">
    <property type="entry name" value="5-hydroxytryptamine receptor 2B"/>
    <property type="match status" value="1"/>
</dbReference>
<dbReference type="EMBL" id="MK370922">
    <property type="protein sequence ID" value="QEZ90772.1"/>
    <property type="molecule type" value="mRNA"/>
</dbReference>
<dbReference type="PANTHER" id="PTHR24248">
    <property type="entry name" value="ADRENERGIC RECEPTOR-RELATED G-PROTEIN COUPLED RECEPTOR"/>
    <property type="match status" value="1"/>
</dbReference>
<dbReference type="GO" id="GO:0045202">
    <property type="term" value="C:synapse"/>
    <property type="evidence" value="ECO:0007669"/>
    <property type="project" value="GOC"/>
</dbReference>
<evidence type="ECO:0000259" key="13">
    <source>
        <dbReference type="PROSITE" id="PS50262"/>
    </source>
</evidence>
<dbReference type="InterPro" id="IPR000276">
    <property type="entry name" value="GPCR_Rhodpsn"/>
</dbReference>
<proteinExistence type="evidence at transcript level"/>
<dbReference type="GO" id="GO:0005886">
    <property type="term" value="C:plasma membrane"/>
    <property type="evidence" value="ECO:0007669"/>
    <property type="project" value="UniProtKB-SubCell"/>
</dbReference>
<evidence type="ECO:0000256" key="6">
    <source>
        <dbReference type="ARBA" id="ARBA00023136"/>
    </source>
</evidence>
<feature type="transmembrane region" description="Helical" evidence="12">
    <location>
        <begin position="114"/>
        <end position="135"/>
    </location>
</feature>
<dbReference type="InterPro" id="IPR017452">
    <property type="entry name" value="GPCR_Rhodpsn_7TM"/>
</dbReference>
<protein>
    <submittedName>
        <fullName evidence="14">5-hydroxytryptamine receptor 2-like protein</fullName>
    </submittedName>
    <submittedName>
        <fullName evidence="15">Dopamine receptor 2</fullName>
    </submittedName>
</protein>
<keyword evidence="2" id="KW-1003">Cell membrane</keyword>
<feature type="compositionally biased region" description="Polar residues" evidence="11">
    <location>
        <begin position="485"/>
        <end position="494"/>
    </location>
</feature>
<feature type="domain" description="G-protein coupled receptors family 1 profile" evidence="13">
    <location>
        <begin position="56"/>
        <end position="687"/>
    </location>
</feature>
<evidence type="ECO:0000256" key="7">
    <source>
        <dbReference type="ARBA" id="ARBA00023157"/>
    </source>
</evidence>
<keyword evidence="7" id="KW-1015">Disulfide bond</keyword>
<dbReference type="Gene3D" id="1.20.1070.10">
    <property type="entry name" value="Rhodopsin 7-helix transmembrane proteins"/>
    <property type="match status" value="2"/>
</dbReference>
<evidence type="ECO:0000256" key="11">
    <source>
        <dbReference type="SAM" id="MobiDB-lite"/>
    </source>
</evidence>
<dbReference type="Pfam" id="PF00001">
    <property type="entry name" value="7tm_1"/>
    <property type="match status" value="1"/>
</dbReference>
<dbReference type="GO" id="GO:0007195">
    <property type="term" value="P:adenylate cyclase-inhibiting dopamine receptor signaling pathway"/>
    <property type="evidence" value="ECO:0007669"/>
    <property type="project" value="TreeGrafter"/>
</dbReference>
<evidence type="ECO:0000256" key="8">
    <source>
        <dbReference type="ARBA" id="ARBA00023170"/>
    </source>
</evidence>
<evidence type="ECO:0000256" key="2">
    <source>
        <dbReference type="ARBA" id="ARBA00022475"/>
    </source>
</evidence>
<evidence type="ECO:0000256" key="1">
    <source>
        <dbReference type="ARBA" id="ARBA00004651"/>
    </source>
</evidence>
<feature type="transmembrane region" description="Helical" evidence="12">
    <location>
        <begin position="76"/>
        <end position="102"/>
    </location>
</feature>
<feature type="transmembrane region" description="Helical" evidence="12">
    <location>
        <begin position="156"/>
        <end position="180"/>
    </location>
</feature>
<reference evidence="14" key="1">
    <citation type="journal article" date="2019" name="Gen. Comp. Endocrinol.">
        <title>Molecular characterization, expression analysis, and functional properties of multiple 5-hydroxytryptamine receptors in Pacific abalone (Haliotis discus hannai).</title>
        <authorList>
            <person name="Kim K.S."/>
            <person name="Kim M.A."/>
            <person name="Sohn Y.C."/>
        </authorList>
    </citation>
    <scope>NUCLEOTIDE SEQUENCE</scope>
</reference>
<dbReference type="EMBL" id="MZ359213">
    <property type="protein sequence ID" value="UXK97095.1"/>
    <property type="molecule type" value="mRNA"/>
</dbReference>
<feature type="transmembrane region" description="Helical" evidence="12">
    <location>
        <begin position="41"/>
        <end position="64"/>
    </location>
</feature>
<keyword evidence="5 10" id="KW-0297">G-protein coupled receptor</keyword>
<gene>
    <name evidence="15" type="primary">DopR2</name>
</gene>
<dbReference type="GO" id="GO:0051967">
    <property type="term" value="P:negative regulation of synaptic transmission, glutamatergic"/>
    <property type="evidence" value="ECO:0007669"/>
    <property type="project" value="TreeGrafter"/>
</dbReference>
<dbReference type="GO" id="GO:0001591">
    <property type="term" value="F:dopamine neurotransmitter receptor activity, coupled via Gi/Go"/>
    <property type="evidence" value="ECO:0007669"/>
    <property type="project" value="TreeGrafter"/>
</dbReference>
<sequence>MYSMNGSHGINDWNQTRVAYLTWNLTERNRTQTAEEPSLRWGIFGLLIIILFSAMGNLLVCLAVCWERRLQNMTNYFLMSLAIADFLVSLLVMPLGMIVELYGLFPLDPELCVLWVTSDVLMCTASIWHMCTMSMDRFFTLKYPMRYGRNKTKTMVLMKIFFVWVVSIAVSSPICIHGFIDTSVVYHDGLCVPTLKNFVIYGSIFAFYIPLLIMIATYVLTIRILWKNQRLMKRIERSDMRPRLTHLNQDYNLSIPRLLTSTHDASASRRVSFPDSFKFNTSYLMPPRRSLPKPTQSSSPTQSPEASETEDDELDPKSSTQLLDKRSQSYKSLCRHGEDNLMLRSRSKESIYNPSFEASDEDCTIDKTERKIRCARNFLQVPSLPFSRHGRGQTLYNAVSDTKLDSRSKPSTQPRALFHRSATGLDNSVDYKTREWDKRFFQIQQEMDQCLQDAEKEKFRRTDKPELIFCEDFVRYSLKPLCHSAPNTPLRSGFTSDSGDSLDDKDTKSTSSSSDIITIHLKSPKKSKTSSPKSLTPRSQSPQSPQSPNGGLLRDMISNPPTDLLSPEEEHVMSESADNSAADSDDQQGMRLKQRNKFKKSFRNTLRIKTRPVIKHLLSKKTATNERKASKVLGIIFIVFVFLWTPFFIVNILSVTCEPCMESVTATMMSVFLWMGYAASLANPIIYTMFNTAFRRTFIRILTCKLKRRTSKYAETAFMSYTTMMNTDRRNTMTVLIKDDSR</sequence>
<dbReference type="GO" id="GO:0004930">
    <property type="term" value="F:G protein-coupled receptor activity"/>
    <property type="evidence" value="ECO:0007669"/>
    <property type="project" value="UniProtKB-KW"/>
</dbReference>
<evidence type="ECO:0000256" key="5">
    <source>
        <dbReference type="ARBA" id="ARBA00023040"/>
    </source>
</evidence>